<dbReference type="PANTHER" id="PTHR33121">
    <property type="entry name" value="CYCLIC DI-GMP PHOSPHODIESTERASE PDEF"/>
    <property type="match status" value="1"/>
</dbReference>
<dbReference type="SUPFAM" id="SSF141868">
    <property type="entry name" value="EAL domain-like"/>
    <property type="match status" value="1"/>
</dbReference>
<dbReference type="Gene3D" id="3.20.20.450">
    <property type="entry name" value="EAL domain"/>
    <property type="match status" value="1"/>
</dbReference>
<dbReference type="Pfam" id="PF00563">
    <property type="entry name" value="EAL"/>
    <property type="match status" value="1"/>
</dbReference>
<name>A0A3B1A1W3_9ZZZZ</name>
<dbReference type="EMBL" id="UOFS01000040">
    <property type="protein sequence ID" value="VAW99738.1"/>
    <property type="molecule type" value="Genomic_DNA"/>
</dbReference>
<dbReference type="GO" id="GO:0071111">
    <property type="term" value="F:cyclic-guanylate-specific phosphodiesterase activity"/>
    <property type="evidence" value="ECO:0007669"/>
    <property type="project" value="InterPro"/>
</dbReference>
<gene>
    <name evidence="2" type="ORF">MNBD_GAMMA22-2911</name>
</gene>
<dbReference type="PROSITE" id="PS50883">
    <property type="entry name" value="EAL"/>
    <property type="match status" value="1"/>
</dbReference>
<dbReference type="InterPro" id="IPR001633">
    <property type="entry name" value="EAL_dom"/>
</dbReference>
<proteinExistence type="predicted"/>
<dbReference type="PANTHER" id="PTHR33121:SF70">
    <property type="entry name" value="SIGNALING PROTEIN YKOW"/>
    <property type="match status" value="1"/>
</dbReference>
<accession>A0A3B1A1W3</accession>
<protein>
    <submittedName>
        <fullName evidence="2">Diguanylate cyclase/phosphodiesterase (GGDEF &amp; EAL domains) with PAS/PAC sensor(S)</fullName>
    </submittedName>
</protein>
<reference evidence="2" key="1">
    <citation type="submission" date="2018-06" db="EMBL/GenBank/DDBJ databases">
        <authorList>
            <person name="Zhirakovskaya E."/>
        </authorList>
    </citation>
    <scope>NUCLEOTIDE SEQUENCE</scope>
</reference>
<organism evidence="2">
    <name type="scientific">hydrothermal vent metagenome</name>
    <dbReference type="NCBI Taxonomy" id="652676"/>
    <lineage>
        <taxon>unclassified sequences</taxon>
        <taxon>metagenomes</taxon>
        <taxon>ecological metagenomes</taxon>
    </lineage>
</organism>
<evidence type="ECO:0000313" key="2">
    <source>
        <dbReference type="EMBL" id="VAW99738.1"/>
    </source>
</evidence>
<evidence type="ECO:0000259" key="1">
    <source>
        <dbReference type="PROSITE" id="PS50883"/>
    </source>
</evidence>
<dbReference type="InterPro" id="IPR050706">
    <property type="entry name" value="Cyclic-di-GMP_PDE-like"/>
</dbReference>
<sequence>MLIKILIETDMSSKNLEIKITESLLMEDRVDTIAISASIIALAHTLNKKVIAEGIETIEQLSMLRTKKCDIGQGYYFNKPLTAEEFKSYLAEKSTFLKILN</sequence>
<feature type="domain" description="EAL" evidence="1">
    <location>
        <begin position="1"/>
        <end position="94"/>
    </location>
</feature>
<dbReference type="InterPro" id="IPR035919">
    <property type="entry name" value="EAL_sf"/>
</dbReference>
<dbReference type="AlphaFoldDB" id="A0A3B1A1W3"/>